<dbReference type="EMBL" id="UINC01001967">
    <property type="protein sequence ID" value="SUZ91347.1"/>
    <property type="molecule type" value="Genomic_DNA"/>
</dbReference>
<dbReference type="PANTHER" id="PTHR11777">
    <property type="entry name" value="ALANYL-TRNA SYNTHETASE"/>
    <property type="match status" value="1"/>
</dbReference>
<keyword evidence="8" id="KW-0067">ATP-binding</keyword>
<protein>
    <recommendedName>
        <fullName evidence="4">Alanine--tRNA ligase</fullName>
        <ecNumber evidence="3">6.1.1.7</ecNumber>
    </recommendedName>
</protein>
<dbReference type="GO" id="GO:0005829">
    <property type="term" value="C:cytosol"/>
    <property type="evidence" value="ECO:0007669"/>
    <property type="project" value="TreeGrafter"/>
</dbReference>
<dbReference type="NCBIfam" id="TIGR00344">
    <property type="entry name" value="alaS"/>
    <property type="match status" value="1"/>
</dbReference>
<dbReference type="PROSITE" id="PS50860">
    <property type="entry name" value="AA_TRNA_LIGASE_II_ALA"/>
    <property type="match status" value="1"/>
</dbReference>
<evidence type="ECO:0000256" key="12">
    <source>
        <dbReference type="SAM" id="Coils"/>
    </source>
</evidence>
<dbReference type="InterPro" id="IPR002318">
    <property type="entry name" value="Ala-tRNA-lgiase_IIc"/>
</dbReference>
<dbReference type="FunFam" id="3.30.980.10:FF:000004">
    <property type="entry name" value="Alanine--tRNA ligase, cytoplasmic"/>
    <property type="match status" value="1"/>
</dbReference>
<evidence type="ECO:0000256" key="1">
    <source>
        <dbReference type="ARBA" id="ARBA00001947"/>
    </source>
</evidence>
<dbReference type="FunFam" id="3.30.930.10:FF:000004">
    <property type="entry name" value="Alanine--tRNA ligase"/>
    <property type="match status" value="1"/>
</dbReference>
<dbReference type="EC" id="6.1.1.7" evidence="3"/>
<evidence type="ECO:0000256" key="9">
    <source>
        <dbReference type="ARBA" id="ARBA00022884"/>
    </source>
</evidence>
<dbReference type="GO" id="GO:0000049">
    <property type="term" value="F:tRNA binding"/>
    <property type="evidence" value="ECO:0007669"/>
    <property type="project" value="UniProtKB-KW"/>
</dbReference>
<dbReference type="Gene3D" id="6.10.250.550">
    <property type="match status" value="1"/>
</dbReference>
<name>A0A381RN67_9ZZZZ</name>
<dbReference type="SUPFAM" id="SSF101353">
    <property type="entry name" value="Putative anticodon-binding domain of alanyl-tRNA synthetase (AlaRS)"/>
    <property type="match status" value="1"/>
</dbReference>
<comment type="similarity">
    <text evidence="2">Belongs to the class-II aminoacyl-tRNA synthetase family.</text>
</comment>
<dbReference type="GO" id="GO:0004813">
    <property type="term" value="F:alanine-tRNA ligase activity"/>
    <property type="evidence" value="ECO:0007669"/>
    <property type="project" value="UniProtKB-EC"/>
</dbReference>
<evidence type="ECO:0000256" key="7">
    <source>
        <dbReference type="ARBA" id="ARBA00022741"/>
    </source>
</evidence>
<dbReference type="InterPro" id="IPR018162">
    <property type="entry name" value="Ala-tRNA-ligase_IIc_anticod-bd"/>
</dbReference>
<feature type="domain" description="Alanyl-transfer RNA synthetases family profile" evidence="13">
    <location>
        <begin position="6"/>
        <end position="699"/>
    </location>
</feature>
<feature type="coiled-coil region" evidence="12">
    <location>
        <begin position="719"/>
        <end position="749"/>
    </location>
</feature>
<dbReference type="InterPro" id="IPR009000">
    <property type="entry name" value="Transl_B-barrel_sf"/>
</dbReference>
<dbReference type="GO" id="GO:0005524">
    <property type="term" value="F:ATP binding"/>
    <property type="evidence" value="ECO:0007669"/>
    <property type="project" value="UniProtKB-KW"/>
</dbReference>
<evidence type="ECO:0000256" key="4">
    <source>
        <dbReference type="ARBA" id="ARBA00017959"/>
    </source>
</evidence>
<dbReference type="GO" id="GO:0006419">
    <property type="term" value="P:alanyl-tRNA aminoacylation"/>
    <property type="evidence" value="ECO:0007669"/>
    <property type="project" value="InterPro"/>
</dbReference>
<dbReference type="CDD" id="cd00673">
    <property type="entry name" value="AlaRS_core"/>
    <property type="match status" value="1"/>
</dbReference>
<dbReference type="Gene3D" id="3.10.310.40">
    <property type="match status" value="1"/>
</dbReference>
<evidence type="ECO:0000256" key="11">
    <source>
        <dbReference type="ARBA" id="ARBA00023146"/>
    </source>
</evidence>
<dbReference type="Gene3D" id="2.40.30.130">
    <property type="match status" value="1"/>
</dbReference>
<dbReference type="Gene3D" id="3.30.54.20">
    <property type="match status" value="1"/>
</dbReference>
<dbReference type="HAMAP" id="MF_00036_B">
    <property type="entry name" value="Ala_tRNA_synth_B"/>
    <property type="match status" value="1"/>
</dbReference>
<evidence type="ECO:0000256" key="2">
    <source>
        <dbReference type="ARBA" id="ARBA00008226"/>
    </source>
</evidence>
<dbReference type="PANTHER" id="PTHR11777:SF9">
    <property type="entry name" value="ALANINE--TRNA LIGASE, CYTOPLASMIC"/>
    <property type="match status" value="1"/>
</dbReference>
<keyword evidence="11" id="KW-0030">Aminoacyl-tRNA synthetase</keyword>
<accession>A0A381RN67</accession>
<dbReference type="SUPFAM" id="SSF50447">
    <property type="entry name" value="Translation proteins"/>
    <property type="match status" value="1"/>
</dbReference>
<gene>
    <name evidence="14" type="ORF">METZ01_LOCUS44201</name>
</gene>
<dbReference type="Gene3D" id="3.30.980.10">
    <property type="entry name" value="Threonyl-trna Synthetase, Chain A, domain 2"/>
    <property type="match status" value="1"/>
</dbReference>
<dbReference type="PRINTS" id="PR00980">
    <property type="entry name" value="TRNASYNTHALA"/>
</dbReference>
<dbReference type="InterPro" id="IPR023033">
    <property type="entry name" value="Ala_tRNA_ligase_euk/bac"/>
</dbReference>
<dbReference type="Pfam" id="PF07973">
    <property type="entry name" value="tRNA_SAD"/>
    <property type="match status" value="1"/>
</dbReference>
<dbReference type="InterPro" id="IPR018163">
    <property type="entry name" value="Thr/Ala-tRNA-synth_IIc_edit"/>
</dbReference>
<dbReference type="InterPro" id="IPR050058">
    <property type="entry name" value="Ala-tRNA_ligase"/>
</dbReference>
<evidence type="ECO:0000256" key="6">
    <source>
        <dbReference type="ARBA" id="ARBA00022598"/>
    </source>
</evidence>
<evidence type="ECO:0000259" key="13">
    <source>
        <dbReference type="PROSITE" id="PS50860"/>
    </source>
</evidence>
<dbReference type="AlphaFoldDB" id="A0A381RN67"/>
<dbReference type="InterPro" id="IPR045864">
    <property type="entry name" value="aa-tRNA-synth_II/BPL/LPL"/>
</dbReference>
<dbReference type="InterPro" id="IPR012947">
    <property type="entry name" value="tRNA_SAD"/>
</dbReference>
<evidence type="ECO:0000256" key="5">
    <source>
        <dbReference type="ARBA" id="ARBA00022555"/>
    </source>
</evidence>
<keyword evidence="9" id="KW-0694">RNA-binding</keyword>
<keyword evidence="12" id="KW-0175">Coiled coil</keyword>
<evidence type="ECO:0000256" key="10">
    <source>
        <dbReference type="ARBA" id="ARBA00022917"/>
    </source>
</evidence>
<organism evidence="14">
    <name type="scientific">marine metagenome</name>
    <dbReference type="NCBI Taxonomy" id="408172"/>
    <lineage>
        <taxon>unclassified sequences</taxon>
        <taxon>metagenomes</taxon>
        <taxon>ecological metagenomes</taxon>
    </lineage>
</organism>
<keyword evidence="10" id="KW-0648">Protein biosynthesis</keyword>
<dbReference type="SMART" id="SM00863">
    <property type="entry name" value="tRNA_SAD"/>
    <property type="match status" value="1"/>
</dbReference>
<keyword evidence="6" id="KW-0436">Ligase</keyword>
<dbReference type="InterPro" id="IPR018164">
    <property type="entry name" value="Ala-tRNA-synth_IIc_N"/>
</dbReference>
<dbReference type="InterPro" id="IPR018165">
    <property type="entry name" value="Ala-tRNA-synth_IIc_core"/>
</dbReference>
<dbReference type="GO" id="GO:0002161">
    <property type="term" value="F:aminoacyl-tRNA deacylase activity"/>
    <property type="evidence" value="ECO:0007669"/>
    <property type="project" value="TreeGrafter"/>
</dbReference>
<keyword evidence="7" id="KW-0547">Nucleotide-binding</keyword>
<comment type="cofactor">
    <cofactor evidence="1">
        <name>Zn(2+)</name>
        <dbReference type="ChEBI" id="CHEBI:29105"/>
    </cofactor>
</comment>
<evidence type="ECO:0000313" key="14">
    <source>
        <dbReference type="EMBL" id="SUZ91347.1"/>
    </source>
</evidence>
<dbReference type="SUPFAM" id="SSF55186">
    <property type="entry name" value="ThrRS/AlaRS common domain"/>
    <property type="match status" value="1"/>
</dbReference>
<proteinExistence type="inferred from homology"/>
<dbReference type="SUPFAM" id="SSF55681">
    <property type="entry name" value="Class II aaRS and biotin synthetases"/>
    <property type="match status" value="1"/>
</dbReference>
<sequence length="857" mass="92587">MPEQSATARGVRQAFVDFFAGHGHHHEASASLIPHDPTLLFTVAGMVPFKPYFVGEQRPPWDRAVTIQKCVRAGGKHNDLDEVGRTSRHLTFFEMMGNFSFGDYFKSDACAFAWDFVTTCLGLDPERIWVTVHVSDDEAEAIWRDEVGVPAERIQRLDEDNYWRMADTGPCGPCSEIFWDKGPEFGADGGPAHGGDERFIELWNLVFMQFEQHEDGSMTPLPKPSIDTGAGLERILSVLQGVDSVWETDEFAGLLATIGELSGIAPGSDPRTDVSQRILADHIRSSAFLIGDGVFPSNEDRGYVLRRIIRRAVRHAWLLGVEDPIMPGLADALVGIMGDDYPELVRNHDFLRDVLDREEQRFRETLRSGLAILDVALDGLADGGTLDGDVAFKLHDTYGFPLELTEEITAERGMGIDLEGFQAAMSEQRQRAKAARRDAEAGTGAGDLRHVLEAHGPTEFVGREVDESDAEVLYVDDEVVVLDRTPFYAESGGQVGDTGTIGSSTGTLRVLDTTLALDGLHRHHVEVADGAVEVGQTVRASIDADRRAAIRRNHTGTHILHWALRRVLGDHVKQQGSWVGPDRLRFDFSHYEGLSEGQVAEIEDLVNAEVLDNAACDHFETTRDEAEALGAIAFFGEKYGDSVRVLRAGPNSIELCGGTHVAALGDIGLLKIVSEGSIGSNIRRLEAVTGAASIDRLRSAEGALAEAADLVGVPVDDVLDGIRKRVTEARELRREVEDLRRRAALGRVDELAGAAENGLVIQLVDGIDQDGLRDLAIAIRDRDGIRAVVLATAPEGGGAALVSVVSPDSGLDAGALVAEAAKTIGGGGRPNPSLTIIGGRAPEHLAEALEQARAAAG</sequence>
<keyword evidence="5" id="KW-0820">tRNA-binding</keyword>
<dbReference type="Pfam" id="PF01411">
    <property type="entry name" value="tRNA-synt_2c"/>
    <property type="match status" value="1"/>
</dbReference>
<dbReference type="Gene3D" id="3.30.930.10">
    <property type="entry name" value="Bira Bifunctional Protein, Domain 2"/>
    <property type="match status" value="1"/>
</dbReference>
<evidence type="ECO:0000256" key="3">
    <source>
        <dbReference type="ARBA" id="ARBA00013168"/>
    </source>
</evidence>
<reference evidence="14" key="1">
    <citation type="submission" date="2018-05" db="EMBL/GenBank/DDBJ databases">
        <authorList>
            <person name="Lanie J.A."/>
            <person name="Ng W.-L."/>
            <person name="Kazmierczak K.M."/>
            <person name="Andrzejewski T.M."/>
            <person name="Davidsen T.M."/>
            <person name="Wayne K.J."/>
            <person name="Tettelin H."/>
            <person name="Glass J.I."/>
            <person name="Rusch D."/>
            <person name="Podicherti R."/>
            <person name="Tsui H.-C.T."/>
            <person name="Winkler M.E."/>
        </authorList>
    </citation>
    <scope>NUCLEOTIDE SEQUENCE</scope>
</reference>
<evidence type="ECO:0000256" key="8">
    <source>
        <dbReference type="ARBA" id="ARBA00022840"/>
    </source>
</evidence>